<keyword evidence="1" id="KW-0175">Coiled coil</keyword>
<dbReference type="Proteomes" id="UP000230750">
    <property type="component" value="Unassembled WGS sequence"/>
</dbReference>
<dbReference type="OrthoDB" id="626167at2759"/>
<evidence type="ECO:0000259" key="2">
    <source>
        <dbReference type="Pfam" id="PF25022"/>
    </source>
</evidence>
<reference evidence="3 4" key="1">
    <citation type="journal article" date="2017" name="PLoS Biol.">
        <title>The sea cucumber genome provides insights into morphological evolution and visceral regeneration.</title>
        <authorList>
            <person name="Zhang X."/>
            <person name="Sun L."/>
            <person name="Yuan J."/>
            <person name="Sun Y."/>
            <person name="Gao Y."/>
            <person name="Zhang L."/>
            <person name="Li S."/>
            <person name="Dai H."/>
            <person name="Hamel J.F."/>
            <person name="Liu C."/>
            <person name="Yu Y."/>
            <person name="Liu S."/>
            <person name="Lin W."/>
            <person name="Guo K."/>
            <person name="Jin S."/>
            <person name="Xu P."/>
            <person name="Storey K.B."/>
            <person name="Huan P."/>
            <person name="Zhang T."/>
            <person name="Zhou Y."/>
            <person name="Zhang J."/>
            <person name="Lin C."/>
            <person name="Li X."/>
            <person name="Xing L."/>
            <person name="Huo D."/>
            <person name="Sun M."/>
            <person name="Wang L."/>
            <person name="Mercier A."/>
            <person name="Li F."/>
            <person name="Yang H."/>
            <person name="Xiang J."/>
        </authorList>
    </citation>
    <scope>NUCLEOTIDE SEQUENCE [LARGE SCALE GENOMIC DNA]</scope>
    <source>
        <strain evidence="3">Shaxun</strain>
        <tissue evidence="3">Muscle</tissue>
    </source>
</reference>
<sequence>MGSGSSFPQHDEFDLSDEPGVVKRIPIEMNPRRTFGGALRSVGSLGRRPRGVSLRSTFSVELDNTEVEKIRKEFEMYKISKQAEMGDSLKKVNKLENENRRLRAELQALQKTCDKLRTQRDLTLDAEYQALERASSFETERNKVQKQFKIFRESKESEIRDLLKAKEKFERALHHVDPEALSEMRGKDLADEANRFQELWPSLQSEPSIGSSTQLQSLRRAFDELEGFPTSSRAWTDLPSLSFAQTLTSFSFSPSSIRVYVSVSPDLSHDVLSFVKSREANLRHLCEKENRFLSLVSFSGHTEDEEDQFMNMHEVRRNEIKRSNILVVVVSKVDKMNSNCLPLFILRLVEEDLNLGYLSNPGERKTICLFHNMSEQATTLSRQVKSKGLAVIIEDDLTFEGKLNSLYLEIEKLLKLELGHDTTSEVYQACRVPSDVIDGPRNGALWDLYGENEQQQTLVAALDVCVSWAWLSNHVKRNPSCLVLYHFVGSPSSRSAVVVNMIQRLTSQVMQIVPSSQNLTSDPSRLLEEFPYWLEKVSTNLPDGVVLVIDSGDRFQNCEDNLAWLLDPLPVESRVIISAQVETCPKVWRSWPVLEIDPYQKKRLVSFSRLSL</sequence>
<evidence type="ECO:0000256" key="1">
    <source>
        <dbReference type="SAM" id="Coils"/>
    </source>
</evidence>
<proteinExistence type="predicted"/>
<dbReference type="EMBL" id="MRZV01001107">
    <property type="protein sequence ID" value="PIK40570.1"/>
    <property type="molecule type" value="Genomic_DNA"/>
</dbReference>
<comment type="caution">
    <text evidence="3">The sequence shown here is derived from an EMBL/GenBank/DDBJ whole genome shotgun (WGS) entry which is preliminary data.</text>
</comment>
<keyword evidence="4" id="KW-1185">Reference proteome</keyword>
<evidence type="ECO:0000313" key="4">
    <source>
        <dbReference type="Proteomes" id="UP000230750"/>
    </source>
</evidence>
<feature type="coiled-coil region" evidence="1">
    <location>
        <begin position="85"/>
        <end position="119"/>
    </location>
</feature>
<dbReference type="STRING" id="307972.A0A2G8JXV6"/>
<accession>A0A2G8JXV6</accession>
<evidence type="ECO:0000313" key="3">
    <source>
        <dbReference type="EMBL" id="PIK40570.1"/>
    </source>
</evidence>
<feature type="domain" description="Nephrocystin-3 alpha-beta" evidence="2">
    <location>
        <begin position="256"/>
        <end position="419"/>
    </location>
</feature>
<organism evidence="3 4">
    <name type="scientific">Stichopus japonicus</name>
    <name type="common">Sea cucumber</name>
    <dbReference type="NCBI Taxonomy" id="307972"/>
    <lineage>
        <taxon>Eukaryota</taxon>
        <taxon>Metazoa</taxon>
        <taxon>Echinodermata</taxon>
        <taxon>Eleutherozoa</taxon>
        <taxon>Echinozoa</taxon>
        <taxon>Holothuroidea</taxon>
        <taxon>Aspidochirotacea</taxon>
        <taxon>Aspidochirotida</taxon>
        <taxon>Stichopodidae</taxon>
        <taxon>Apostichopus</taxon>
    </lineage>
</organism>
<name>A0A2G8JXV6_STIJA</name>
<dbReference type="AlphaFoldDB" id="A0A2G8JXV6"/>
<protein>
    <submittedName>
        <fullName evidence="3">Putative nephrocystin-3</fullName>
    </submittedName>
</protein>
<gene>
    <name evidence="3" type="ORF">BSL78_22582</name>
</gene>
<dbReference type="InterPro" id="IPR056886">
    <property type="entry name" value="NPHP3_ab_dom"/>
</dbReference>
<dbReference type="Pfam" id="PF25022">
    <property type="entry name" value="NPHP3"/>
    <property type="match status" value="1"/>
</dbReference>